<keyword evidence="4" id="KW-1133">Transmembrane helix</keyword>
<feature type="transmembrane region" description="Helical" evidence="4">
    <location>
        <begin position="85"/>
        <end position="104"/>
    </location>
</feature>
<proteinExistence type="predicted"/>
<dbReference type="Pfam" id="PF01522">
    <property type="entry name" value="Polysacc_deac_1"/>
    <property type="match status" value="1"/>
</dbReference>
<dbReference type="GO" id="GO:0046872">
    <property type="term" value="F:metal ion binding"/>
    <property type="evidence" value="ECO:0007669"/>
    <property type="project" value="UniProtKB-KW"/>
</dbReference>
<sequence>MPDRREEPNRPGEAARTVRAGLPSDGDGPREETAGNVVGTDGHSAGAEDATGAWNQAHARDGGHFAGAEDARDAGRVRNVRRLRVFGVCAVIVLLLVGAVAAAYRPAYDYYRRAIADCIEWSNSYALSVQRFRGLADEATKVIKDDVPSVVPRLRAEVDADAARTPALFGASGCAARQWPGALHDKAERFRALTSRSEARIAAVHKASDALMDERLARYPQAIAAARAQLSALVAGVEALHDATTKTALDEARALLAGGSPSAGSPSAGSSGTGSSGTGSSSTGPSSTGSSGTMPSDISDAPRSALADYRRAREALLDAADTAVKAANRARGIDCEAASSRCIALTFDDGPNAVTTPQVLDALERAVAAQGSHEQGRREQGYQGRQGRGARATFFAVGGSVTQDTRQLLARANKDGFPYGSHTWSHVDLPQIMASGAQHHELDDASAVIAQASGRPVNLIRPPHGALDEPSRAYAEGMGAGLALYDVDSYDWSVGANAHTVKEKVLAQVRPGSIVLLHDIQPHTAAVLPELLDELRARGYEFVTIPELTGEYPRPGAVYYARDNILRM</sequence>
<protein>
    <submittedName>
        <fullName evidence="6">Putative secreted polysaccharide deacetylase</fullName>
        <ecNumber evidence="6">3.2.1.8</ecNumber>
    </submittedName>
</protein>
<organism evidence="6 7">
    <name type="scientific">Bifidobacterium stellenboschense</name>
    <dbReference type="NCBI Taxonomy" id="762211"/>
    <lineage>
        <taxon>Bacteria</taxon>
        <taxon>Bacillati</taxon>
        <taxon>Actinomycetota</taxon>
        <taxon>Actinomycetes</taxon>
        <taxon>Bifidobacteriales</taxon>
        <taxon>Bifidobacteriaceae</taxon>
        <taxon>Bifidobacterium</taxon>
    </lineage>
</organism>
<dbReference type="PANTHER" id="PTHR10587">
    <property type="entry name" value="GLYCOSYL TRANSFERASE-RELATED"/>
    <property type="match status" value="1"/>
</dbReference>
<dbReference type="EMBL" id="JGZP01000028">
    <property type="protein sequence ID" value="KFI92984.1"/>
    <property type="molecule type" value="Genomic_DNA"/>
</dbReference>
<dbReference type="AlphaFoldDB" id="A0A087DBT4"/>
<dbReference type="InterPro" id="IPR011330">
    <property type="entry name" value="Glyco_hydro/deAcase_b/a-brl"/>
</dbReference>
<feature type="region of interest" description="Disordered" evidence="3">
    <location>
        <begin position="257"/>
        <end position="304"/>
    </location>
</feature>
<dbReference type="InterPro" id="IPR050248">
    <property type="entry name" value="Polysacc_deacetylase_ArnD"/>
</dbReference>
<dbReference type="PROSITE" id="PS51677">
    <property type="entry name" value="NODB"/>
    <property type="match status" value="1"/>
</dbReference>
<keyword evidence="7" id="KW-1185">Reference proteome</keyword>
<evidence type="ECO:0000256" key="4">
    <source>
        <dbReference type="SAM" id="Phobius"/>
    </source>
</evidence>
<keyword evidence="4" id="KW-0472">Membrane</keyword>
<evidence type="ECO:0000313" key="6">
    <source>
        <dbReference type="EMBL" id="KFI92984.1"/>
    </source>
</evidence>
<dbReference type="Proteomes" id="UP000029004">
    <property type="component" value="Unassembled WGS sequence"/>
</dbReference>
<keyword evidence="6" id="KW-0326">Glycosidase</keyword>
<feature type="compositionally biased region" description="Low complexity" evidence="3">
    <location>
        <begin position="278"/>
        <end position="293"/>
    </location>
</feature>
<keyword evidence="4" id="KW-0812">Transmembrane</keyword>
<evidence type="ECO:0000313" key="7">
    <source>
        <dbReference type="Proteomes" id="UP000029004"/>
    </source>
</evidence>
<keyword evidence="2 6" id="KW-0378">Hydrolase</keyword>
<dbReference type="STRING" id="762211.BSTEL_1630"/>
<reference evidence="6 7" key="1">
    <citation type="submission" date="2014-03" db="EMBL/GenBank/DDBJ databases">
        <title>Genomics of Bifidobacteria.</title>
        <authorList>
            <person name="Ventura M."/>
            <person name="Milani C."/>
            <person name="Lugli G.A."/>
        </authorList>
    </citation>
    <scope>NUCLEOTIDE SEQUENCE [LARGE SCALE GENOMIC DNA]</scope>
    <source>
        <strain evidence="6 7">DSM 23968</strain>
    </source>
</reference>
<feature type="region of interest" description="Disordered" evidence="3">
    <location>
        <begin position="1"/>
        <end position="48"/>
    </location>
</feature>
<evidence type="ECO:0000256" key="2">
    <source>
        <dbReference type="ARBA" id="ARBA00022801"/>
    </source>
</evidence>
<evidence type="ECO:0000256" key="1">
    <source>
        <dbReference type="ARBA" id="ARBA00022723"/>
    </source>
</evidence>
<feature type="domain" description="NodB homology" evidence="5">
    <location>
        <begin position="341"/>
        <end position="543"/>
    </location>
</feature>
<feature type="compositionally biased region" description="Basic and acidic residues" evidence="3">
    <location>
        <begin position="1"/>
        <end position="10"/>
    </location>
</feature>
<dbReference type="eggNOG" id="COG0726">
    <property type="taxonomic scope" value="Bacteria"/>
</dbReference>
<dbReference type="Gene3D" id="3.20.20.370">
    <property type="entry name" value="Glycoside hydrolase/deacetylase"/>
    <property type="match status" value="1"/>
</dbReference>
<name>A0A087DBT4_9BIFI</name>
<feature type="compositionally biased region" description="Low complexity" evidence="3">
    <location>
        <begin position="257"/>
        <end position="270"/>
    </location>
</feature>
<evidence type="ECO:0000259" key="5">
    <source>
        <dbReference type="PROSITE" id="PS51677"/>
    </source>
</evidence>
<dbReference type="InterPro" id="IPR002509">
    <property type="entry name" value="NODB_dom"/>
</dbReference>
<gene>
    <name evidence="6" type="ORF">BSTEL_1630</name>
</gene>
<dbReference type="GO" id="GO:0031176">
    <property type="term" value="F:endo-1,4-beta-xylanase activity"/>
    <property type="evidence" value="ECO:0007669"/>
    <property type="project" value="UniProtKB-EC"/>
</dbReference>
<comment type="caution">
    <text evidence="6">The sequence shown here is derived from an EMBL/GenBank/DDBJ whole genome shotgun (WGS) entry which is preliminary data.</text>
</comment>
<dbReference type="GO" id="GO:0016020">
    <property type="term" value="C:membrane"/>
    <property type="evidence" value="ECO:0007669"/>
    <property type="project" value="TreeGrafter"/>
</dbReference>
<dbReference type="PANTHER" id="PTHR10587:SF133">
    <property type="entry name" value="CHITIN DEACETYLASE 1-RELATED"/>
    <property type="match status" value="1"/>
</dbReference>
<dbReference type="SUPFAM" id="SSF88713">
    <property type="entry name" value="Glycoside hydrolase/deacetylase"/>
    <property type="match status" value="1"/>
</dbReference>
<dbReference type="EC" id="3.2.1.8" evidence="6"/>
<evidence type="ECO:0000256" key="3">
    <source>
        <dbReference type="SAM" id="MobiDB-lite"/>
    </source>
</evidence>
<accession>A0A087DBT4</accession>
<keyword evidence="1" id="KW-0479">Metal-binding</keyword>
<dbReference type="GO" id="GO:0016810">
    <property type="term" value="F:hydrolase activity, acting on carbon-nitrogen (but not peptide) bonds"/>
    <property type="evidence" value="ECO:0007669"/>
    <property type="project" value="InterPro"/>
</dbReference>
<dbReference type="GO" id="GO:0005975">
    <property type="term" value="P:carbohydrate metabolic process"/>
    <property type="evidence" value="ECO:0007669"/>
    <property type="project" value="InterPro"/>
</dbReference>